<reference evidence="1 2" key="1">
    <citation type="submission" date="2019-01" db="EMBL/GenBank/DDBJ databases">
        <title>Draft genome sequence of Dictyobacter sp. Uno17.</title>
        <authorList>
            <person name="Wang C.M."/>
            <person name="Zheng Y."/>
            <person name="Sakai Y."/>
            <person name="Abe K."/>
            <person name="Yokota A."/>
            <person name="Yabe S."/>
        </authorList>
    </citation>
    <scope>NUCLEOTIDE SEQUENCE [LARGE SCALE GENOMIC DNA]</scope>
    <source>
        <strain evidence="1 2">Uno17</strain>
    </source>
</reference>
<proteinExistence type="predicted"/>
<dbReference type="OrthoDB" id="4366615at2"/>
<accession>A0A5A5TIG4</accession>
<evidence type="ECO:0000313" key="2">
    <source>
        <dbReference type="Proteomes" id="UP000322530"/>
    </source>
</evidence>
<dbReference type="RefSeq" id="WP_149403659.1">
    <property type="nucleotide sequence ID" value="NZ_BIXY01000083.1"/>
</dbReference>
<organism evidence="1 2">
    <name type="scientific">Dictyobacter arantiisoli</name>
    <dbReference type="NCBI Taxonomy" id="2014874"/>
    <lineage>
        <taxon>Bacteria</taxon>
        <taxon>Bacillati</taxon>
        <taxon>Chloroflexota</taxon>
        <taxon>Ktedonobacteria</taxon>
        <taxon>Ktedonobacterales</taxon>
        <taxon>Dictyobacteraceae</taxon>
        <taxon>Dictyobacter</taxon>
    </lineage>
</organism>
<keyword evidence="2" id="KW-1185">Reference proteome</keyword>
<evidence type="ECO:0000313" key="1">
    <source>
        <dbReference type="EMBL" id="GCF10789.1"/>
    </source>
</evidence>
<protein>
    <recommendedName>
        <fullName evidence="3">VWFA domain-containing protein</fullName>
    </recommendedName>
</protein>
<gene>
    <name evidence="1" type="ORF">KDI_43530</name>
</gene>
<dbReference type="EMBL" id="BIXY01000083">
    <property type="protein sequence ID" value="GCF10789.1"/>
    <property type="molecule type" value="Genomic_DNA"/>
</dbReference>
<comment type="caution">
    <text evidence="1">The sequence shown here is derived from an EMBL/GenBank/DDBJ whole genome shotgun (WGS) entry which is preliminary data.</text>
</comment>
<name>A0A5A5TIG4_9CHLR</name>
<sequence>MGSTRWSTDSYEEAARLRKAAHTSDFAYSDAARSTGRLHIHPSLDPLGATVRESRDSEAHPRSNAISILFDETGSMGGIPRVFQRKLAELMRVLLLKNYLPDPQILFGALGDATCDRVPLQIGQFESGVEMDEHLRNIILEGGGGGTRHESYELALYFLARHTAIDCWEKRGRKGYAFLIGDEKAYPFVDTKQVARHIGDELQEKISLHSIIAEVQRHYHFFFIFPRNASHGKDRNIQNFWHDLLGQNVIFLDDENAVCETIALTIGLTENAINLAEGEQDLQEAGADKQNVKAAAQALQTYVNNKNLVSRTIHTVNSLPEQIHKSLKRPTGTERI</sequence>
<dbReference type="AlphaFoldDB" id="A0A5A5TIG4"/>
<evidence type="ECO:0008006" key="3">
    <source>
        <dbReference type="Google" id="ProtNLM"/>
    </source>
</evidence>
<dbReference type="Proteomes" id="UP000322530">
    <property type="component" value="Unassembled WGS sequence"/>
</dbReference>